<protein>
    <submittedName>
        <fullName evidence="2">Uncharacterized protein</fullName>
    </submittedName>
</protein>
<evidence type="ECO:0000313" key="3">
    <source>
        <dbReference type="Proteomes" id="UP000703269"/>
    </source>
</evidence>
<accession>A0A9P3GP45</accession>
<evidence type="ECO:0000313" key="2">
    <source>
        <dbReference type="EMBL" id="GJE98281.1"/>
    </source>
</evidence>
<organism evidence="2 3">
    <name type="scientific">Phanerochaete sordida</name>
    <dbReference type="NCBI Taxonomy" id="48140"/>
    <lineage>
        <taxon>Eukaryota</taxon>
        <taxon>Fungi</taxon>
        <taxon>Dikarya</taxon>
        <taxon>Basidiomycota</taxon>
        <taxon>Agaricomycotina</taxon>
        <taxon>Agaricomycetes</taxon>
        <taxon>Polyporales</taxon>
        <taxon>Phanerochaetaceae</taxon>
        <taxon>Phanerochaete</taxon>
    </lineage>
</organism>
<sequence length="81" mass="8856">MPARYKGARVTSPPTGPANTQWPFTAEARCANVAHAFLLPRRCHAAPAARRQYCTLRPHGSFSVLPCLEVKHDLSTGSKKV</sequence>
<dbReference type="Proteomes" id="UP000703269">
    <property type="component" value="Unassembled WGS sequence"/>
</dbReference>
<dbReference type="EMBL" id="BPQB01000085">
    <property type="protein sequence ID" value="GJE98281.1"/>
    <property type="molecule type" value="Genomic_DNA"/>
</dbReference>
<comment type="caution">
    <text evidence="2">The sequence shown here is derived from an EMBL/GenBank/DDBJ whole genome shotgun (WGS) entry which is preliminary data.</text>
</comment>
<gene>
    <name evidence="2" type="ORF">PsYK624_145070</name>
</gene>
<reference evidence="2 3" key="1">
    <citation type="submission" date="2021-08" db="EMBL/GenBank/DDBJ databases">
        <title>Draft Genome Sequence of Phanerochaete sordida strain YK-624.</title>
        <authorList>
            <person name="Mori T."/>
            <person name="Dohra H."/>
            <person name="Suzuki T."/>
            <person name="Kawagishi H."/>
            <person name="Hirai H."/>
        </authorList>
    </citation>
    <scope>NUCLEOTIDE SEQUENCE [LARGE SCALE GENOMIC DNA]</scope>
    <source>
        <strain evidence="2 3">YK-624</strain>
    </source>
</reference>
<dbReference type="AlphaFoldDB" id="A0A9P3GP45"/>
<feature type="region of interest" description="Disordered" evidence="1">
    <location>
        <begin position="1"/>
        <end position="20"/>
    </location>
</feature>
<keyword evidence="3" id="KW-1185">Reference proteome</keyword>
<proteinExistence type="predicted"/>
<name>A0A9P3GP45_9APHY</name>
<evidence type="ECO:0000256" key="1">
    <source>
        <dbReference type="SAM" id="MobiDB-lite"/>
    </source>
</evidence>